<evidence type="ECO:0000313" key="2">
    <source>
        <dbReference type="EMBL" id="KAG6482723.1"/>
    </source>
</evidence>
<sequence>MVFYCLADLEEEKEGSAEKVVEQVVADVDSGRRGDMDPVPAVNQVNALKAGIRRDKGKIVVGFSVKEACQQDVQVNRGSSLVQNQKVSILKETTGPKLAAQVLYGKGQIVINPGQKVSAGGCVVALQTQASPTGLAGIQEMDDNSIFRTEAYNAAVGSGISDMAGVNLKDEVGRNDISKSSEDEDDSDYGEVVDSQRSSSFWLASNVKDPLWKTSTMYVPPGVSRMITRRSLAKPGVTSEFNNFSMLAGLLDAGFVGDRFTWTNGKVWKRLDRVLVSTYWGEQKHMVRVEHLSFGLQTFQFKLKRLKTHLKWWNEEVFGNIFENVKKAEENFELAEKAFDRSPTIENKMYMAKCQASLFHILDMEEMFWKQKAAVKWFGEGERNTKFFHNLVQKRRMTSQIFRIWDEGVCLEDNNLIQISGVHFFEDLLTGEDFECDSVGGSIPKGMAATTIVLIPKVDNVQCWQEFRPISLCNVSNKIVSKLLANRLSLMLDKIISPSQSGFVAGRLIYDNILLAQEFNHKLNYHIRGGNLILKLDMAKAYDRTQWSFLFRVMVAFGFSDKVIDMIKRCISDCWFSIVDEVKEVALPGGISGEAGNVEEVVQNGARDCIDRICYNHEIDKELCGICNLDKSGLPYIRFSSKPVLYLVNIRICSWLYYGYFDAKFGGDGGFNCRNVKL</sequence>
<name>A0A8J5FB43_ZINOF</name>
<evidence type="ECO:0000259" key="1">
    <source>
        <dbReference type="Pfam" id="PF00078"/>
    </source>
</evidence>
<protein>
    <recommendedName>
        <fullName evidence="1">Reverse transcriptase domain-containing protein</fullName>
    </recommendedName>
</protein>
<organism evidence="2 3">
    <name type="scientific">Zingiber officinale</name>
    <name type="common">Ginger</name>
    <name type="synonym">Amomum zingiber</name>
    <dbReference type="NCBI Taxonomy" id="94328"/>
    <lineage>
        <taxon>Eukaryota</taxon>
        <taxon>Viridiplantae</taxon>
        <taxon>Streptophyta</taxon>
        <taxon>Embryophyta</taxon>
        <taxon>Tracheophyta</taxon>
        <taxon>Spermatophyta</taxon>
        <taxon>Magnoliopsida</taxon>
        <taxon>Liliopsida</taxon>
        <taxon>Zingiberales</taxon>
        <taxon>Zingiberaceae</taxon>
        <taxon>Zingiber</taxon>
    </lineage>
</organism>
<dbReference type="PANTHER" id="PTHR19446">
    <property type="entry name" value="REVERSE TRANSCRIPTASES"/>
    <property type="match status" value="1"/>
</dbReference>
<dbReference type="AlphaFoldDB" id="A0A8J5FB43"/>
<evidence type="ECO:0000313" key="3">
    <source>
        <dbReference type="Proteomes" id="UP000734854"/>
    </source>
</evidence>
<comment type="caution">
    <text evidence="2">The sequence shown here is derived from an EMBL/GenBank/DDBJ whole genome shotgun (WGS) entry which is preliminary data.</text>
</comment>
<feature type="domain" description="Reverse transcriptase" evidence="1">
    <location>
        <begin position="455"/>
        <end position="577"/>
    </location>
</feature>
<dbReference type="EMBL" id="JACMSC010000016">
    <property type="protein sequence ID" value="KAG6482723.1"/>
    <property type="molecule type" value="Genomic_DNA"/>
</dbReference>
<reference evidence="2 3" key="1">
    <citation type="submission" date="2020-08" db="EMBL/GenBank/DDBJ databases">
        <title>Plant Genome Project.</title>
        <authorList>
            <person name="Zhang R.-G."/>
        </authorList>
    </citation>
    <scope>NUCLEOTIDE SEQUENCE [LARGE SCALE GENOMIC DNA]</scope>
    <source>
        <tissue evidence="2">Rhizome</tissue>
    </source>
</reference>
<dbReference type="Pfam" id="PF00078">
    <property type="entry name" value="RVT_1"/>
    <property type="match status" value="1"/>
</dbReference>
<dbReference type="InterPro" id="IPR000477">
    <property type="entry name" value="RT_dom"/>
</dbReference>
<gene>
    <name evidence="2" type="ORF">ZIOFF_059361</name>
</gene>
<keyword evidence="3" id="KW-1185">Reference proteome</keyword>
<dbReference type="Proteomes" id="UP000734854">
    <property type="component" value="Unassembled WGS sequence"/>
</dbReference>
<accession>A0A8J5FB43</accession>
<proteinExistence type="predicted"/>